<reference evidence="9 10" key="1">
    <citation type="submission" date="2020-01" db="EMBL/GenBank/DDBJ databases">
        <title>Genome sequence of a 1,3-propanediol producer, Clostridium butyricum S3.</title>
        <authorList>
            <person name="Zhou J."/>
        </authorList>
    </citation>
    <scope>NUCLEOTIDE SEQUENCE [LARGE SCALE GENOMIC DNA]</scope>
    <source>
        <strain evidence="9 10">S3</strain>
    </source>
</reference>
<dbReference type="GO" id="GO:0003755">
    <property type="term" value="F:peptidyl-prolyl cis-trans isomerase activity"/>
    <property type="evidence" value="ECO:0007669"/>
    <property type="project" value="UniProtKB-KW"/>
</dbReference>
<dbReference type="Gene3D" id="3.10.50.40">
    <property type="match status" value="1"/>
</dbReference>
<evidence type="ECO:0000256" key="6">
    <source>
        <dbReference type="PROSITE-ProRule" id="PRU00278"/>
    </source>
</evidence>
<proteinExistence type="predicted"/>
<evidence type="ECO:0000313" key="10">
    <source>
        <dbReference type="Proteomes" id="UP000474042"/>
    </source>
</evidence>
<evidence type="ECO:0000256" key="2">
    <source>
        <dbReference type="ARBA" id="ARBA00013194"/>
    </source>
</evidence>
<keyword evidence="4 6" id="KW-0697">Rotamase</keyword>
<dbReference type="Pfam" id="PF13616">
    <property type="entry name" value="Rotamase_3"/>
    <property type="match status" value="1"/>
</dbReference>
<evidence type="ECO:0000256" key="3">
    <source>
        <dbReference type="ARBA" id="ARBA00022729"/>
    </source>
</evidence>
<dbReference type="InterPro" id="IPR000297">
    <property type="entry name" value="PPIase_PpiC"/>
</dbReference>
<evidence type="ECO:0000313" key="9">
    <source>
        <dbReference type="EMBL" id="NAS19162.1"/>
    </source>
</evidence>
<comment type="caution">
    <text evidence="9">The sequence shown here is derived from an EMBL/GenBank/DDBJ whole genome shotgun (WGS) entry which is preliminary data.</text>
</comment>
<dbReference type="PANTHER" id="PTHR47245">
    <property type="entry name" value="PEPTIDYLPROLYL ISOMERASE"/>
    <property type="match status" value="1"/>
</dbReference>
<comment type="catalytic activity">
    <reaction evidence="1">
        <text>[protein]-peptidylproline (omega=180) = [protein]-peptidylproline (omega=0)</text>
        <dbReference type="Rhea" id="RHEA:16237"/>
        <dbReference type="Rhea" id="RHEA-COMP:10747"/>
        <dbReference type="Rhea" id="RHEA-COMP:10748"/>
        <dbReference type="ChEBI" id="CHEBI:83833"/>
        <dbReference type="ChEBI" id="CHEBI:83834"/>
        <dbReference type="EC" id="5.2.1.8"/>
    </reaction>
</comment>
<evidence type="ECO:0000256" key="1">
    <source>
        <dbReference type="ARBA" id="ARBA00000971"/>
    </source>
</evidence>
<evidence type="ECO:0000256" key="7">
    <source>
        <dbReference type="SAM" id="SignalP"/>
    </source>
</evidence>
<name>A0A6L9ERL6_CLOBU</name>
<dbReference type="SUPFAM" id="SSF109998">
    <property type="entry name" value="Triger factor/SurA peptide-binding domain-like"/>
    <property type="match status" value="1"/>
</dbReference>
<dbReference type="PANTHER" id="PTHR47245:SF1">
    <property type="entry name" value="FOLDASE PROTEIN PRSA"/>
    <property type="match status" value="1"/>
</dbReference>
<keyword evidence="3 7" id="KW-0732">Signal</keyword>
<dbReference type="InterPro" id="IPR027304">
    <property type="entry name" value="Trigger_fact/SurA_dom_sf"/>
</dbReference>
<organism evidence="9 10">
    <name type="scientific">Clostridium butyricum</name>
    <dbReference type="NCBI Taxonomy" id="1492"/>
    <lineage>
        <taxon>Bacteria</taxon>
        <taxon>Bacillati</taxon>
        <taxon>Bacillota</taxon>
        <taxon>Clostridia</taxon>
        <taxon>Eubacteriales</taxon>
        <taxon>Clostridiaceae</taxon>
        <taxon>Clostridium</taxon>
    </lineage>
</organism>
<dbReference type="PROSITE" id="PS51257">
    <property type="entry name" value="PROKAR_LIPOPROTEIN"/>
    <property type="match status" value="1"/>
</dbReference>
<feature type="chain" id="PRO_5038592148" description="peptidylprolyl isomerase" evidence="7">
    <location>
        <begin position="23"/>
        <end position="343"/>
    </location>
</feature>
<protein>
    <recommendedName>
        <fullName evidence="2">peptidylprolyl isomerase</fullName>
        <ecNumber evidence="2">5.2.1.8</ecNumber>
    </recommendedName>
</protein>
<dbReference type="Pfam" id="PF13624">
    <property type="entry name" value="SurA_N_3"/>
    <property type="match status" value="1"/>
</dbReference>
<dbReference type="EC" id="5.2.1.8" evidence="2"/>
<evidence type="ECO:0000256" key="5">
    <source>
        <dbReference type="ARBA" id="ARBA00023235"/>
    </source>
</evidence>
<evidence type="ECO:0000259" key="8">
    <source>
        <dbReference type="PROSITE" id="PS50198"/>
    </source>
</evidence>
<dbReference type="InterPro" id="IPR050245">
    <property type="entry name" value="PrsA_foldase"/>
</dbReference>
<accession>A0A6L9ERL6</accession>
<dbReference type="InterPro" id="IPR046357">
    <property type="entry name" value="PPIase_dom_sf"/>
</dbReference>
<evidence type="ECO:0000256" key="4">
    <source>
        <dbReference type="ARBA" id="ARBA00023110"/>
    </source>
</evidence>
<keyword evidence="5 6" id="KW-0413">Isomerase</keyword>
<dbReference type="EMBL" id="WOFV02000058">
    <property type="protein sequence ID" value="NAS19162.1"/>
    <property type="molecule type" value="Genomic_DNA"/>
</dbReference>
<gene>
    <name evidence="9" type="ORF">GND98_015185</name>
</gene>
<feature type="domain" description="PpiC" evidence="8">
    <location>
        <begin position="191"/>
        <end position="294"/>
    </location>
</feature>
<dbReference type="SUPFAM" id="SSF54534">
    <property type="entry name" value="FKBP-like"/>
    <property type="match status" value="1"/>
</dbReference>
<dbReference type="PROSITE" id="PS50198">
    <property type="entry name" value="PPIC_PPIASE_2"/>
    <property type="match status" value="1"/>
</dbReference>
<sequence length="343" mass="38281">MKRIKKLIAAVAIFTLSISVMGCKMIEKTPEAIQKTVYATVGDEKITKADMDEEMKATIDQLKQQYGDDYANNEKIKDQLKQMKVQYLNAMVNEKLMLKNAESVGVTPTDDELNEYADKQIEQLKQAYPDDAQFQQVLEANGFTEDSYKDYAKKQYKLQKVQEAITADVEVTDDDAKAYYDENKDSQYTVGAGANAAHILIAEKGSDGNIDFDASLAKANEVKAKLDAGADFAQLASEYGTDGTKDKGGDLGFVAYNQANYDQDFLAGFKQLSEGQISDPIKSQFGYHIIKATGIKDEVVTPFDDVKEQIKSQLLQQKQSEAFNTKISEWKDASKVKTYEDKL</sequence>
<dbReference type="Proteomes" id="UP000474042">
    <property type="component" value="Unassembled WGS sequence"/>
</dbReference>
<dbReference type="AlphaFoldDB" id="A0A6L9ERL6"/>
<dbReference type="NCBIfam" id="NF000809">
    <property type="entry name" value="PRK00059.1"/>
    <property type="match status" value="1"/>
</dbReference>
<dbReference type="Gene3D" id="1.10.4030.10">
    <property type="entry name" value="Porin chaperone SurA, peptide-binding domain"/>
    <property type="match status" value="2"/>
</dbReference>
<feature type="signal peptide" evidence="7">
    <location>
        <begin position="1"/>
        <end position="22"/>
    </location>
</feature>